<evidence type="ECO:0000313" key="1">
    <source>
        <dbReference type="EMBL" id="SFR57052.1"/>
    </source>
</evidence>
<dbReference type="Proteomes" id="UP000198932">
    <property type="component" value="Unassembled WGS sequence"/>
</dbReference>
<dbReference type="OrthoDB" id="52767at2157"/>
<dbReference type="Gene3D" id="3.20.20.140">
    <property type="entry name" value="Metal-dependent hydrolases"/>
    <property type="match status" value="1"/>
</dbReference>
<accession>A0A1I6HRH4</accession>
<reference evidence="2" key="1">
    <citation type="submission" date="2016-10" db="EMBL/GenBank/DDBJ databases">
        <authorList>
            <person name="Varghese N."/>
            <person name="Submissions S."/>
        </authorList>
    </citation>
    <scope>NUCLEOTIDE SEQUENCE [LARGE SCALE GENOMIC DNA]</scope>
    <source>
        <strain evidence="2">RD 26</strain>
    </source>
</reference>
<proteinExistence type="predicted"/>
<dbReference type="Pfam" id="PF01026">
    <property type="entry name" value="TatD_DNase"/>
    <property type="match status" value="1"/>
</dbReference>
<dbReference type="InterPro" id="IPR011589">
    <property type="entry name" value="UCP004961"/>
</dbReference>
<evidence type="ECO:0000313" key="2">
    <source>
        <dbReference type="Proteomes" id="UP000198932"/>
    </source>
</evidence>
<dbReference type="STRING" id="35743.SAMN04487937_2845"/>
<dbReference type="EMBL" id="FOYN01000004">
    <property type="protein sequence ID" value="SFR57052.1"/>
    <property type="molecule type" value="Genomic_DNA"/>
</dbReference>
<dbReference type="GO" id="GO:0016788">
    <property type="term" value="F:hydrolase activity, acting on ester bonds"/>
    <property type="evidence" value="ECO:0007669"/>
    <property type="project" value="InterPro"/>
</dbReference>
<dbReference type="SUPFAM" id="SSF51556">
    <property type="entry name" value="Metallo-dependent hydrolases"/>
    <property type="match status" value="1"/>
</dbReference>
<dbReference type="InterPro" id="IPR001130">
    <property type="entry name" value="TatD-like"/>
</dbReference>
<keyword evidence="2" id="KW-1185">Reference proteome</keyword>
<name>A0A1I6HRH4_HALSD</name>
<dbReference type="InterPro" id="IPR032466">
    <property type="entry name" value="Metal_Hydrolase"/>
</dbReference>
<dbReference type="AlphaFoldDB" id="A0A1I6HRH4"/>
<organism evidence="1 2">
    <name type="scientific">Halorubrum sodomense</name>
    <dbReference type="NCBI Taxonomy" id="35743"/>
    <lineage>
        <taxon>Archaea</taxon>
        <taxon>Methanobacteriati</taxon>
        <taxon>Methanobacteriota</taxon>
        <taxon>Stenosarchaea group</taxon>
        <taxon>Halobacteria</taxon>
        <taxon>Halobacteriales</taxon>
        <taxon>Haloferacaceae</taxon>
        <taxon>Halorubrum</taxon>
    </lineage>
</organism>
<protein>
    <submittedName>
        <fullName evidence="1">TatD-related deoxyribonuclease</fullName>
    </submittedName>
</protein>
<gene>
    <name evidence="1" type="ORF">SAMN04487937_2845</name>
</gene>
<dbReference type="PANTHER" id="PTHR42206:SF1">
    <property type="entry name" value="METAL-DEPENDENT HYDROLASE"/>
    <property type="match status" value="1"/>
</dbReference>
<dbReference type="PIRSF" id="PIRSF004961">
    <property type="entry name" value="UCP004961_TatD"/>
    <property type="match status" value="1"/>
</dbReference>
<sequence>MTEDLGTPVLDDHLHLDPRHGRGIEAVEEFARLGGTHLLVVNKPSWLLGVEPDEPEEFRAVFEETLETVAAATEALPGRAWPVLGVHPGLISRLVDERGFSPEDARDLMRGGLKVASEYVADGDALALKSGRPHYDVSDAVWEASNAVTRRAFELGAEVDCAVQLHTEATEDLTDLAAVAEAVGLDPANVVKHYAAGELAGVTPSVMSDEERLERAAESGEPFLMETDYVDDPDRPGMVLGPKTVPRRVRWLLEEGHEEAVRRAHVETPRDVYGIDTESTLEREP</sequence>
<dbReference type="PANTHER" id="PTHR42206">
    <property type="entry name" value="METAL-DEPENDENT HYDROLASE-RELATED"/>
    <property type="match status" value="1"/>
</dbReference>
<dbReference type="RefSeq" id="WP_092923708.1">
    <property type="nucleotide sequence ID" value="NZ_FOYN01000004.1"/>
</dbReference>